<name>A0A5B7HJ06_PORTR</name>
<dbReference type="AlphaFoldDB" id="A0A5B7HJ06"/>
<dbReference type="EMBL" id="VSRR010029083">
    <property type="protein sequence ID" value="MPC69237.1"/>
    <property type="molecule type" value="Genomic_DNA"/>
</dbReference>
<keyword evidence="2" id="KW-1185">Reference proteome</keyword>
<evidence type="ECO:0000313" key="2">
    <source>
        <dbReference type="Proteomes" id="UP000324222"/>
    </source>
</evidence>
<dbReference type="Proteomes" id="UP000324222">
    <property type="component" value="Unassembled WGS sequence"/>
</dbReference>
<sequence length="43" mass="4471">MTNSVVELGEAAGDLGCLETALQQGELEIGPGSRKVELENQSP</sequence>
<protein>
    <submittedName>
        <fullName evidence="1">Uncharacterized protein</fullName>
    </submittedName>
</protein>
<comment type="caution">
    <text evidence="1">The sequence shown here is derived from an EMBL/GenBank/DDBJ whole genome shotgun (WGS) entry which is preliminary data.</text>
</comment>
<accession>A0A5B7HJ06</accession>
<evidence type="ECO:0000313" key="1">
    <source>
        <dbReference type="EMBL" id="MPC69237.1"/>
    </source>
</evidence>
<gene>
    <name evidence="1" type="ORF">E2C01_063454</name>
</gene>
<organism evidence="1 2">
    <name type="scientific">Portunus trituberculatus</name>
    <name type="common">Swimming crab</name>
    <name type="synonym">Neptunus trituberculatus</name>
    <dbReference type="NCBI Taxonomy" id="210409"/>
    <lineage>
        <taxon>Eukaryota</taxon>
        <taxon>Metazoa</taxon>
        <taxon>Ecdysozoa</taxon>
        <taxon>Arthropoda</taxon>
        <taxon>Crustacea</taxon>
        <taxon>Multicrustacea</taxon>
        <taxon>Malacostraca</taxon>
        <taxon>Eumalacostraca</taxon>
        <taxon>Eucarida</taxon>
        <taxon>Decapoda</taxon>
        <taxon>Pleocyemata</taxon>
        <taxon>Brachyura</taxon>
        <taxon>Eubrachyura</taxon>
        <taxon>Portunoidea</taxon>
        <taxon>Portunidae</taxon>
        <taxon>Portuninae</taxon>
        <taxon>Portunus</taxon>
    </lineage>
</organism>
<reference evidence="1 2" key="1">
    <citation type="submission" date="2019-05" db="EMBL/GenBank/DDBJ databases">
        <title>Another draft genome of Portunus trituberculatus and its Hox gene families provides insights of decapod evolution.</title>
        <authorList>
            <person name="Jeong J.-H."/>
            <person name="Song I."/>
            <person name="Kim S."/>
            <person name="Choi T."/>
            <person name="Kim D."/>
            <person name="Ryu S."/>
            <person name="Kim W."/>
        </authorList>
    </citation>
    <scope>NUCLEOTIDE SEQUENCE [LARGE SCALE GENOMIC DNA]</scope>
    <source>
        <tissue evidence="1">Muscle</tissue>
    </source>
</reference>
<proteinExistence type="predicted"/>